<evidence type="ECO:0000313" key="2">
    <source>
        <dbReference type="Proteomes" id="UP001246858"/>
    </source>
</evidence>
<comment type="caution">
    <text evidence="1">The sequence shown here is derived from an EMBL/GenBank/DDBJ whole genome shotgun (WGS) entry which is preliminary data.</text>
</comment>
<proteinExistence type="predicted"/>
<reference evidence="1" key="1">
    <citation type="submission" date="2023-07" db="EMBL/GenBank/DDBJ databases">
        <title>Sorghum-associated microbial communities from plants grown in Nebraska, USA.</title>
        <authorList>
            <person name="Schachtman D."/>
        </authorList>
    </citation>
    <scope>NUCLEOTIDE SEQUENCE</scope>
    <source>
        <strain evidence="1">2697</strain>
    </source>
</reference>
<accession>A0ACC6KVA8</accession>
<dbReference type="EMBL" id="JAVDTF010000001">
    <property type="protein sequence ID" value="MDR6783310.1"/>
    <property type="molecule type" value="Genomic_DNA"/>
</dbReference>
<sequence length="500" mass="58100">MKKIFFFTIAFFCVVLSSAQNKSRTIHIDVIYPIIVKDTISIEYQHNGWSLRALETIKLEDSLSNNHFEIYPENEEKFFYLNLRGKNRYLLVNYIAEPGDSIQVYIEPEKVMFRGRGSEKYQCRYDMDRISKIFPYPNTGSKYNSVGGELVKDSLYYTNYIPDAHSSLKRIYASSKCSQEVLNWYKSQLSNKVYNVLMGNLLAETENKIWSSFTRMYNGFNSNSDDTQKRNIRDSLTNIYRNREACDFSRIPDSLLAYSQEYLYYLSSLYLRKTDGFAESLAMHRDPILTKNGSQEIEQKFNGILRDRAVTQYLIRGFSDLPKVSDQIERTLSFIKDPDCRSLLFSLKNTNSEGSKAFAFQLPDFNNRTRSLKEFKGKLILMDYWFTGCSGCMVMAKNLKPVAEYFKNNKNVVFISISADEDFSTWKSSVKEGIYTNKYSIDLFTQGKGTDHPIIKNFKVMKYPTLIMIGKDGKVITTAVIKPYNEKDQKKLISFIEQNI</sequence>
<gene>
    <name evidence="1" type="ORF">J2X78_001862</name>
</gene>
<name>A0ACC6KVA8_9SPHI</name>
<protein>
    <submittedName>
        <fullName evidence="1">Peroxiredoxin</fullName>
    </submittedName>
</protein>
<organism evidence="1 2">
    <name type="scientific">Pedobacter africanus</name>
    <dbReference type="NCBI Taxonomy" id="151894"/>
    <lineage>
        <taxon>Bacteria</taxon>
        <taxon>Pseudomonadati</taxon>
        <taxon>Bacteroidota</taxon>
        <taxon>Sphingobacteriia</taxon>
        <taxon>Sphingobacteriales</taxon>
        <taxon>Sphingobacteriaceae</taxon>
        <taxon>Pedobacter</taxon>
    </lineage>
</organism>
<dbReference type="Proteomes" id="UP001246858">
    <property type="component" value="Unassembled WGS sequence"/>
</dbReference>
<evidence type="ECO:0000313" key="1">
    <source>
        <dbReference type="EMBL" id="MDR6783310.1"/>
    </source>
</evidence>
<keyword evidence="2" id="KW-1185">Reference proteome</keyword>